<sequence length="376" mass="42319">MSESRPQVRQDLDNHPYDAPSPDREAASKQHMDKPTRPSLSADIMTPDSSTEPIPIVIGLSGPSSSGKTTLARLLRDAYKPNAYILHQDDFYYTDEQIPYRNFNDRPRIQDWDCEEAIDWLQLRKTLEHIHQRGRIPPDHSSKEDTNSVGQVDVSSATLSRLREQAQKFLHDAQTALKKPAGAFNVFIIDGFLLFPPQLKEPVCGYFHRSLFLRADYATVKRRREARTGYATLEGFWEDPPGYVDDVVWPNYVRYHRRLCVDGNVGKAPDSGVCGRLRIEVQPESAMASMDETLLWADKSLREAIGLQLAQSGGLHGLREQARLNPGSELRRLVETTEAKFGSDGSRPPLTIDGDPQVAFGSLPPSLMSPSEPFHR</sequence>
<protein>
    <submittedName>
        <fullName evidence="1">Uncharacterized protein</fullName>
    </submittedName>
</protein>
<proteinExistence type="predicted"/>
<dbReference type="EMBL" id="JAWDJW010006599">
    <property type="protein sequence ID" value="KAK3064150.1"/>
    <property type="molecule type" value="Genomic_DNA"/>
</dbReference>
<comment type="caution">
    <text evidence="1">The sequence shown here is derived from an EMBL/GenBank/DDBJ whole genome shotgun (WGS) entry which is preliminary data.</text>
</comment>
<organism evidence="1 2">
    <name type="scientific">Coniosporium uncinatum</name>
    <dbReference type="NCBI Taxonomy" id="93489"/>
    <lineage>
        <taxon>Eukaryota</taxon>
        <taxon>Fungi</taxon>
        <taxon>Dikarya</taxon>
        <taxon>Ascomycota</taxon>
        <taxon>Pezizomycotina</taxon>
        <taxon>Dothideomycetes</taxon>
        <taxon>Dothideomycetes incertae sedis</taxon>
        <taxon>Coniosporium</taxon>
    </lineage>
</organism>
<dbReference type="Proteomes" id="UP001186974">
    <property type="component" value="Unassembled WGS sequence"/>
</dbReference>
<accession>A0ACC3D9Y1</accession>
<gene>
    <name evidence="1" type="ORF">LTS18_009722</name>
</gene>
<name>A0ACC3D9Y1_9PEZI</name>
<reference evidence="1" key="1">
    <citation type="submission" date="2024-09" db="EMBL/GenBank/DDBJ databases">
        <title>Black Yeasts Isolated from many extreme environments.</title>
        <authorList>
            <person name="Coleine C."/>
            <person name="Stajich J.E."/>
            <person name="Selbmann L."/>
        </authorList>
    </citation>
    <scope>NUCLEOTIDE SEQUENCE</scope>
    <source>
        <strain evidence="1">CCFEE 5737</strain>
    </source>
</reference>
<evidence type="ECO:0000313" key="2">
    <source>
        <dbReference type="Proteomes" id="UP001186974"/>
    </source>
</evidence>
<evidence type="ECO:0000313" key="1">
    <source>
        <dbReference type="EMBL" id="KAK3064150.1"/>
    </source>
</evidence>
<keyword evidence="2" id="KW-1185">Reference proteome</keyword>